<dbReference type="InterPro" id="IPR010364">
    <property type="entry name" value="Uncharacterised_IM_CreD"/>
</dbReference>
<sequence>MKSLTLLLRFATIGGLILLLLIPLLLIRGAVQDRARYRDEAVKRVAQSKAGEQQFIAPVRVLPYTEEVQVTEPDEQGNQRKVWRKREGALLQTPRSLKLSGELVPSVREVGMYRVHVYSWKATLHAEYDPLDYAAAPTRVYGQPHLAIGISDVRGLVGAPRLQVDDRTLALQSGAGALADRSTGIHAPLRPLADPVAGRLQDGTVVNMQFVLDGTRRLAIAPIADNNEIALRSTWQHPSFGGRFLPKAPSIGPRGFDASWSLSSPATSAQTQLQSSQASLDTLEVRLVDPVDVDTQADPASKDGILFVVLTFVAFVLFELIKRLPIHPLQSLLVGLALAIFFLLLLSLSERIAFWQAYLVSAAACIGLQGVLRSWVRAAGFSVLLTALYAVLYSLLISEDNALLMGALMLFGILASIMWVTRKLEWYELGNSLR</sequence>
<reference evidence="3 4" key="1">
    <citation type="submission" date="2016-06" db="EMBL/GenBank/DDBJ databases">
        <authorList>
            <person name="Kjaerup R.B."/>
            <person name="Dalgaard T.S."/>
            <person name="Juul-Madsen H.R."/>
        </authorList>
    </citation>
    <scope>NUCLEOTIDE SEQUENCE [LARGE SCALE GENOMIC DNA]</scope>
    <source>
        <strain evidence="3">LMG947</strain>
    </source>
</reference>
<evidence type="ECO:0000313" key="3">
    <source>
        <dbReference type="EMBL" id="SBV51136.1"/>
    </source>
</evidence>
<dbReference type="STRING" id="56449.XBLMG947_1920"/>
<reference evidence="2 5" key="2">
    <citation type="submission" date="2016-08" db="EMBL/GenBank/DDBJ databases">
        <title>Evolution of the type three secretion system and type three effector repertoires in Xanthomonas.</title>
        <authorList>
            <person name="Merda D."/>
            <person name="Briand M."/>
            <person name="Bosis E."/>
            <person name="Rousseau C."/>
            <person name="Portier P."/>
            <person name="Jacques M.-A."/>
            <person name="Fischer-Le Saux M."/>
        </authorList>
    </citation>
    <scope>NUCLEOTIDE SEQUENCE [LARGE SCALE GENOMIC DNA]</scope>
    <source>
        <strain evidence="2 5">CFBP1976</strain>
    </source>
</reference>
<organism evidence="3 4">
    <name type="scientific">Xanthomonas bromi</name>
    <dbReference type="NCBI Taxonomy" id="56449"/>
    <lineage>
        <taxon>Bacteria</taxon>
        <taxon>Pseudomonadati</taxon>
        <taxon>Pseudomonadota</taxon>
        <taxon>Gammaproteobacteria</taxon>
        <taxon>Lysobacterales</taxon>
        <taxon>Lysobacteraceae</taxon>
        <taxon>Xanthomonas</taxon>
    </lineage>
</organism>
<evidence type="ECO:0000313" key="4">
    <source>
        <dbReference type="Proteomes" id="UP000092503"/>
    </source>
</evidence>
<keyword evidence="1" id="KW-0472">Membrane</keyword>
<feature type="transmembrane region" description="Helical" evidence="1">
    <location>
        <begin position="6"/>
        <end position="27"/>
    </location>
</feature>
<protein>
    <submittedName>
        <fullName evidence="2">Inner membrane protein</fullName>
    </submittedName>
</protein>
<dbReference type="AlphaFoldDB" id="A0A1C3NL61"/>
<evidence type="ECO:0000313" key="5">
    <source>
        <dbReference type="Proteomes" id="UP000239710"/>
    </source>
</evidence>
<keyword evidence="1" id="KW-0812">Transmembrane</keyword>
<feature type="transmembrane region" description="Helical" evidence="1">
    <location>
        <begin position="353"/>
        <end position="372"/>
    </location>
</feature>
<name>A0A1C3NL61_9XANT</name>
<feature type="transmembrane region" description="Helical" evidence="1">
    <location>
        <begin position="378"/>
        <end position="396"/>
    </location>
</feature>
<dbReference type="PIRSF" id="PIRSF004548">
    <property type="entry name" value="CreD"/>
    <property type="match status" value="1"/>
</dbReference>
<dbReference type="OrthoDB" id="9791851at2"/>
<feature type="transmembrane region" description="Helical" evidence="1">
    <location>
        <begin position="403"/>
        <end position="421"/>
    </location>
</feature>
<proteinExistence type="predicted"/>
<keyword evidence="5" id="KW-1185">Reference proteome</keyword>
<evidence type="ECO:0000313" key="2">
    <source>
        <dbReference type="EMBL" id="PPV07148.1"/>
    </source>
</evidence>
<dbReference type="PANTHER" id="PTHR30092">
    <property type="entry name" value="INNER MEMBRANE PROTEIN CRED"/>
    <property type="match status" value="1"/>
</dbReference>
<dbReference type="EMBL" id="MDCE01000010">
    <property type="protein sequence ID" value="PPV07148.1"/>
    <property type="molecule type" value="Genomic_DNA"/>
</dbReference>
<dbReference type="Pfam" id="PF06123">
    <property type="entry name" value="CreD"/>
    <property type="match status" value="1"/>
</dbReference>
<accession>A0A1C3NL61</accession>
<feature type="transmembrane region" description="Helical" evidence="1">
    <location>
        <begin position="327"/>
        <end position="346"/>
    </location>
</feature>
<feature type="transmembrane region" description="Helical" evidence="1">
    <location>
        <begin position="304"/>
        <end position="321"/>
    </location>
</feature>
<gene>
    <name evidence="3" type="ORF">XBLMG947_1920</name>
    <name evidence="2" type="ORF">XbrCFBP1976_08575</name>
</gene>
<dbReference type="GO" id="GO:0005886">
    <property type="term" value="C:plasma membrane"/>
    <property type="evidence" value="ECO:0007669"/>
    <property type="project" value="TreeGrafter"/>
</dbReference>
<keyword evidence="1" id="KW-1133">Transmembrane helix</keyword>
<dbReference type="Proteomes" id="UP000092503">
    <property type="component" value="Unassembled WGS sequence"/>
</dbReference>
<evidence type="ECO:0000256" key="1">
    <source>
        <dbReference type="SAM" id="Phobius"/>
    </source>
</evidence>
<dbReference type="EMBL" id="FLTX01000027">
    <property type="protein sequence ID" value="SBV51136.1"/>
    <property type="molecule type" value="Genomic_DNA"/>
</dbReference>
<dbReference type="NCBIfam" id="NF008712">
    <property type="entry name" value="PRK11715.1-1"/>
    <property type="match status" value="1"/>
</dbReference>
<dbReference type="Proteomes" id="UP000239710">
    <property type="component" value="Unassembled WGS sequence"/>
</dbReference>
<dbReference type="PANTHER" id="PTHR30092:SF0">
    <property type="entry name" value="INNER MEMBRANE PROTEIN CRED"/>
    <property type="match status" value="1"/>
</dbReference>
<dbReference type="RefSeq" id="WP_065468078.1">
    <property type="nucleotide sequence ID" value="NZ_FLTX01000027.1"/>
</dbReference>